<evidence type="ECO:0000313" key="3">
    <source>
        <dbReference type="Proteomes" id="UP000595205"/>
    </source>
</evidence>
<feature type="compositionally biased region" description="Basic and acidic residues" evidence="1">
    <location>
        <begin position="78"/>
        <end position="101"/>
    </location>
</feature>
<evidence type="ECO:0000256" key="1">
    <source>
        <dbReference type="SAM" id="MobiDB-lite"/>
    </source>
</evidence>
<evidence type="ECO:0000313" key="2">
    <source>
        <dbReference type="EMBL" id="BCP00296.1"/>
    </source>
</evidence>
<dbReference type="Proteomes" id="UP000595205">
    <property type="component" value="Chromosome"/>
</dbReference>
<name>A0A7R7RQI6_MYCIT</name>
<proteinExistence type="predicted"/>
<dbReference type="EMBL" id="AP024255">
    <property type="protein sequence ID" value="BCP00296.1"/>
    <property type="molecule type" value="Genomic_DNA"/>
</dbReference>
<gene>
    <name evidence="2" type="ORF">MINTM018_30650</name>
</gene>
<organism evidence="2 3">
    <name type="scientific">Mycobacterium intracellulare</name>
    <dbReference type="NCBI Taxonomy" id="1767"/>
    <lineage>
        <taxon>Bacteria</taxon>
        <taxon>Bacillati</taxon>
        <taxon>Actinomycetota</taxon>
        <taxon>Actinomycetes</taxon>
        <taxon>Mycobacteriales</taxon>
        <taxon>Mycobacteriaceae</taxon>
        <taxon>Mycobacterium</taxon>
        <taxon>Mycobacterium avium complex (MAC)</taxon>
    </lineage>
</organism>
<accession>A0A7R7RQI6</accession>
<feature type="region of interest" description="Disordered" evidence="1">
    <location>
        <begin position="61"/>
        <end position="101"/>
    </location>
</feature>
<reference evidence="2 3" key="1">
    <citation type="submission" date="2020-12" db="EMBL/GenBank/DDBJ databases">
        <title>Genome sequence of clinical Mycobacterium intracellulare strains.</title>
        <authorList>
            <person name="Tateishi Y."/>
            <person name="Matsumoto S."/>
            <person name="Fukushima Y."/>
            <person name="Nakajima C."/>
            <person name="Suzuki Y."/>
        </authorList>
    </citation>
    <scope>NUCLEOTIDE SEQUENCE [LARGE SCALE GENOMIC DNA]</scope>
    <source>
        <strain evidence="2 3">M018</strain>
    </source>
</reference>
<protein>
    <submittedName>
        <fullName evidence="2">Uncharacterized protein</fullName>
    </submittedName>
</protein>
<sequence length="101" mass="10404">MEAESAAVAAINSAAAAVTRWSSVPDIALTVAVTGAPRLALPSASSNDSLTLTPECDRGRVDSVATGKARRAGLAARSDARADRTAGDHGEVQRERKFVVE</sequence>
<dbReference type="AlphaFoldDB" id="A0A7R7RQI6"/>